<proteinExistence type="predicted"/>
<dbReference type="AlphaFoldDB" id="A0A9D1GSY9"/>
<reference evidence="5" key="1">
    <citation type="submission" date="2020-10" db="EMBL/GenBank/DDBJ databases">
        <authorList>
            <person name="Gilroy R."/>
        </authorList>
    </citation>
    <scope>NUCLEOTIDE SEQUENCE</scope>
    <source>
        <strain evidence="5">CHK33-4379</strain>
    </source>
</reference>
<feature type="domain" description="PpiC" evidence="4">
    <location>
        <begin position="214"/>
        <end position="325"/>
    </location>
</feature>
<evidence type="ECO:0000256" key="1">
    <source>
        <dbReference type="PROSITE-ProRule" id="PRU00278"/>
    </source>
</evidence>
<dbReference type="PROSITE" id="PS51257">
    <property type="entry name" value="PROKAR_LIPOPROTEIN"/>
    <property type="match status" value="1"/>
</dbReference>
<feature type="region of interest" description="Disordered" evidence="2">
    <location>
        <begin position="29"/>
        <end position="55"/>
    </location>
</feature>
<evidence type="ECO:0000259" key="4">
    <source>
        <dbReference type="PROSITE" id="PS50198"/>
    </source>
</evidence>
<organism evidence="5 6">
    <name type="scientific">Candidatus Faeciplasma pullistercoris</name>
    <dbReference type="NCBI Taxonomy" id="2840800"/>
    <lineage>
        <taxon>Bacteria</taxon>
        <taxon>Bacillati</taxon>
        <taxon>Bacillota</taxon>
        <taxon>Clostridia</taxon>
        <taxon>Eubacteriales</taxon>
        <taxon>Oscillospiraceae</taxon>
        <taxon>Oscillospiraceae incertae sedis</taxon>
        <taxon>Candidatus Faeciplasma</taxon>
    </lineage>
</organism>
<dbReference type="SUPFAM" id="SSF109998">
    <property type="entry name" value="Triger factor/SurA peptide-binding domain-like"/>
    <property type="match status" value="1"/>
</dbReference>
<dbReference type="PANTHER" id="PTHR47245">
    <property type="entry name" value="PEPTIDYLPROLYL ISOMERASE"/>
    <property type="match status" value="1"/>
</dbReference>
<dbReference type="InterPro" id="IPR050245">
    <property type="entry name" value="PrsA_foldase"/>
</dbReference>
<dbReference type="Gene3D" id="3.10.50.40">
    <property type="match status" value="1"/>
</dbReference>
<dbReference type="InterPro" id="IPR027304">
    <property type="entry name" value="Trigger_fact/SurA_dom_sf"/>
</dbReference>
<dbReference type="GO" id="GO:0003755">
    <property type="term" value="F:peptidyl-prolyl cis-trans isomerase activity"/>
    <property type="evidence" value="ECO:0007669"/>
    <property type="project" value="UniProtKB-KW"/>
</dbReference>
<dbReference type="Proteomes" id="UP000824136">
    <property type="component" value="Unassembled WGS sequence"/>
</dbReference>
<evidence type="ECO:0000256" key="2">
    <source>
        <dbReference type="SAM" id="MobiDB-lite"/>
    </source>
</evidence>
<protein>
    <submittedName>
        <fullName evidence="5">Peptidylprolyl isomerase</fullName>
    </submittedName>
</protein>
<evidence type="ECO:0000256" key="3">
    <source>
        <dbReference type="SAM" id="SignalP"/>
    </source>
</evidence>
<keyword evidence="1" id="KW-0697">Rotamase</keyword>
<dbReference type="PANTHER" id="PTHR47245:SF2">
    <property type="entry name" value="PEPTIDYL-PROLYL CIS-TRANS ISOMERASE HP_0175-RELATED"/>
    <property type="match status" value="1"/>
</dbReference>
<dbReference type="InterPro" id="IPR046357">
    <property type="entry name" value="PPIase_dom_sf"/>
</dbReference>
<reference evidence="5" key="2">
    <citation type="journal article" date="2021" name="PeerJ">
        <title>Extensive microbial diversity within the chicken gut microbiome revealed by metagenomics and culture.</title>
        <authorList>
            <person name="Gilroy R."/>
            <person name="Ravi A."/>
            <person name="Getino M."/>
            <person name="Pursley I."/>
            <person name="Horton D.L."/>
            <person name="Alikhan N.F."/>
            <person name="Baker D."/>
            <person name="Gharbi K."/>
            <person name="Hall N."/>
            <person name="Watson M."/>
            <person name="Adriaenssens E.M."/>
            <person name="Foster-Nyarko E."/>
            <person name="Jarju S."/>
            <person name="Secka A."/>
            <person name="Antonio M."/>
            <person name="Oren A."/>
            <person name="Chaudhuri R.R."/>
            <person name="La Ragione R."/>
            <person name="Hildebrand F."/>
            <person name="Pallen M.J."/>
        </authorList>
    </citation>
    <scope>NUCLEOTIDE SEQUENCE</scope>
    <source>
        <strain evidence="5">CHK33-4379</strain>
    </source>
</reference>
<dbReference type="PROSITE" id="PS50198">
    <property type="entry name" value="PPIC_PPIASE_2"/>
    <property type="match status" value="1"/>
</dbReference>
<comment type="caution">
    <text evidence="5">The sequence shown here is derived from an EMBL/GenBank/DDBJ whole genome shotgun (WGS) entry which is preliminary data.</text>
</comment>
<dbReference type="SUPFAM" id="SSF54534">
    <property type="entry name" value="FKBP-like"/>
    <property type="match status" value="1"/>
</dbReference>
<evidence type="ECO:0000313" key="6">
    <source>
        <dbReference type="Proteomes" id="UP000824136"/>
    </source>
</evidence>
<dbReference type="InterPro" id="IPR000297">
    <property type="entry name" value="PPIase_PpiC"/>
</dbReference>
<keyword evidence="3" id="KW-0732">Signal</keyword>
<feature type="signal peptide" evidence="3">
    <location>
        <begin position="1"/>
        <end position="22"/>
    </location>
</feature>
<feature type="chain" id="PRO_5038481901" evidence="3">
    <location>
        <begin position="23"/>
        <end position="374"/>
    </location>
</feature>
<accession>A0A9D1GSY9</accession>
<sequence>MKKFLRIIAFLAALMMAVSVFASCEDAADDQLDPETNDGEESQEQEDEPVAEEPSLIIDGEEVDISSNPVMFTVAGIDVPFDEFRYVYKYFETYYGMNDEYWESNADMFPTFIELLTNEIINNNFGVIMADMYDIELTEEDEQSIKDYIQEQRDYFESEEEYEQALKDAGITEELLRRMITQSVTSERVYLDLYGGDNPKLLPSDDEIKEDIRNDYVRVYHLLISFDHFADEEGYEDYTDEELKAAAEELANDYLTQLQNGEADIYELAQTVGDDPGMTDNEAGYLFTYGEMVEPFEEAAFALEVGEMSGLVETDYGWHIIYRLEQDQYVEDNFDTVKSQYISKAFNDHVDQVLADAEITYGEYYDKLTPDSIN</sequence>
<keyword evidence="1 5" id="KW-0413">Isomerase</keyword>
<dbReference type="Pfam" id="PF00639">
    <property type="entry name" value="Rotamase"/>
    <property type="match status" value="1"/>
</dbReference>
<name>A0A9D1GSY9_9FIRM</name>
<evidence type="ECO:0000313" key="5">
    <source>
        <dbReference type="EMBL" id="HIT58173.1"/>
    </source>
</evidence>
<feature type="compositionally biased region" description="Acidic residues" evidence="2">
    <location>
        <begin position="29"/>
        <end position="51"/>
    </location>
</feature>
<gene>
    <name evidence="5" type="ORF">IAC39_00380</name>
</gene>
<dbReference type="EMBL" id="DVLL01000002">
    <property type="protein sequence ID" value="HIT58173.1"/>
    <property type="molecule type" value="Genomic_DNA"/>
</dbReference>